<dbReference type="SUPFAM" id="SSF75304">
    <property type="entry name" value="Amidase signature (AS) enzymes"/>
    <property type="match status" value="1"/>
</dbReference>
<sequence length="559" mass="60770">MWFTKDGRQVLHFLKSFWIFNPLCHASTMGATESAVLPSLLNITLDEIAIGLDRNQFTSEDLVRSYIARIDEVNHKLNAVVEINPDAFAIARQLDNERLISGKRSVLHGVPILLKDNIFTSDKMQTTAGSLCLLGAKPEREATIVELLRRAGAVLLGKTNLSEWANFRSAGDNATDGWSARGGQTYAPYLERQNPCGSSSGSAVAAAVGLAAATIGTETDGSIICPSGKSAVVGIKPTVGLTSRDGVIPGSPRQDTVGPIARTVKDAAMILNAIAGKSPFDSATDRIPYWPIPDFTAKCNPFALRKIRIGIPRNAMKKGTQDVDTVFQSAITALKEAGAIVVDDINFSDLEKFKGLNTDLVLLRDFKDSLDTFLQNLPVNPHSVRSLEDVIEFTKLNAGEFFPDRDIGTFEQAISSPHKASDVYQDMLHKSIYYAQNGLKNTLEHASLDAVALPASAIHATSMAAVLGYPIVTVPMGYYPKDAEIHYNNRGDLVTAGPGFPIGLQIIGRPFDEQNLIGYAYAFEQQTKIRQKQQPLIQPNTELEDTLAKRMGVLVKSEL</sequence>
<dbReference type="InterPro" id="IPR036928">
    <property type="entry name" value="AS_sf"/>
</dbReference>
<name>A0A6V8H1Y1_TALPI</name>
<dbReference type="PANTHER" id="PTHR42678">
    <property type="entry name" value="AMIDASE"/>
    <property type="match status" value="1"/>
</dbReference>
<dbReference type="EMBL" id="DF933811">
    <property type="protein sequence ID" value="GAM34993.1"/>
    <property type="molecule type" value="Genomic_DNA"/>
</dbReference>
<keyword evidence="4" id="KW-1185">Reference proteome</keyword>
<dbReference type="Gene3D" id="3.90.1300.10">
    <property type="entry name" value="Amidase signature (AS) domain"/>
    <property type="match status" value="1"/>
</dbReference>
<keyword evidence="1" id="KW-0732">Signal</keyword>
<comment type="caution">
    <text evidence="3">The sequence shown here is derived from an EMBL/GenBank/DDBJ whole genome shotgun (WGS) entry which is preliminary data.</text>
</comment>
<evidence type="ECO:0000259" key="2">
    <source>
        <dbReference type="Pfam" id="PF01425"/>
    </source>
</evidence>
<dbReference type="Proteomes" id="UP000053095">
    <property type="component" value="Unassembled WGS sequence"/>
</dbReference>
<proteinExistence type="predicted"/>
<dbReference type="Pfam" id="PF01425">
    <property type="entry name" value="Amidase"/>
    <property type="match status" value="1"/>
</dbReference>
<gene>
    <name evidence="3" type="ORF">TCE0_015r02939</name>
</gene>
<protein>
    <recommendedName>
        <fullName evidence="2">Amidase domain-containing protein</fullName>
    </recommendedName>
</protein>
<evidence type="ECO:0000313" key="3">
    <source>
        <dbReference type="EMBL" id="GAM34993.1"/>
    </source>
</evidence>
<accession>A0A6V8H1Y1</accession>
<feature type="domain" description="Amidase" evidence="2">
    <location>
        <begin position="61"/>
        <end position="516"/>
    </location>
</feature>
<dbReference type="PANTHER" id="PTHR42678:SF34">
    <property type="entry name" value="OS04G0183300 PROTEIN"/>
    <property type="match status" value="1"/>
</dbReference>
<evidence type="ECO:0000256" key="1">
    <source>
        <dbReference type="SAM" id="SignalP"/>
    </source>
</evidence>
<organism evidence="3 4">
    <name type="scientific">Talaromyces pinophilus</name>
    <name type="common">Penicillium pinophilum</name>
    <dbReference type="NCBI Taxonomy" id="128442"/>
    <lineage>
        <taxon>Eukaryota</taxon>
        <taxon>Fungi</taxon>
        <taxon>Dikarya</taxon>
        <taxon>Ascomycota</taxon>
        <taxon>Pezizomycotina</taxon>
        <taxon>Eurotiomycetes</taxon>
        <taxon>Eurotiomycetidae</taxon>
        <taxon>Eurotiales</taxon>
        <taxon>Trichocomaceae</taxon>
        <taxon>Talaromyces</taxon>
        <taxon>Talaromyces sect. Talaromyces</taxon>
    </lineage>
</organism>
<reference evidence="4" key="1">
    <citation type="journal article" date="2015" name="Genome Announc.">
        <title>Draft genome sequence of Talaromyces cellulolyticus strain Y-94, a source of lignocellulosic biomass-degrading enzymes.</title>
        <authorList>
            <person name="Fujii T."/>
            <person name="Koike H."/>
            <person name="Sawayama S."/>
            <person name="Yano S."/>
            <person name="Inoue H."/>
        </authorList>
    </citation>
    <scope>NUCLEOTIDE SEQUENCE [LARGE SCALE GENOMIC DNA]</scope>
    <source>
        <strain evidence="4">Y-94</strain>
    </source>
</reference>
<evidence type="ECO:0000313" key="4">
    <source>
        <dbReference type="Proteomes" id="UP000053095"/>
    </source>
</evidence>
<dbReference type="AlphaFoldDB" id="A0A6V8H1Y1"/>
<dbReference type="InterPro" id="IPR023631">
    <property type="entry name" value="Amidase_dom"/>
</dbReference>
<feature type="chain" id="PRO_5028032424" description="Amidase domain-containing protein" evidence="1">
    <location>
        <begin position="27"/>
        <end position="559"/>
    </location>
</feature>
<feature type="signal peptide" evidence="1">
    <location>
        <begin position="1"/>
        <end position="26"/>
    </location>
</feature>